<dbReference type="PANTHER" id="PTHR21319">
    <property type="entry name" value="RING FINGER AND CHY ZINC FINGER DOMAIN-CONTAINING PROTEIN 1"/>
    <property type="match status" value="1"/>
</dbReference>
<dbReference type="Pfam" id="PF05495">
    <property type="entry name" value="zf-CHY"/>
    <property type="match status" value="1"/>
</dbReference>
<dbReference type="GO" id="GO:0005634">
    <property type="term" value="C:nucleus"/>
    <property type="evidence" value="ECO:0007669"/>
    <property type="project" value="TreeGrafter"/>
</dbReference>
<dbReference type="PROSITE" id="PS51266">
    <property type="entry name" value="ZF_CHY"/>
    <property type="match status" value="1"/>
</dbReference>
<protein>
    <recommendedName>
        <fullName evidence="6">CHY-type domain-containing protein</fullName>
    </recommendedName>
</protein>
<keyword evidence="2 4" id="KW-0863">Zinc-finger</keyword>
<accession>A0A444XY65</accession>
<dbReference type="SUPFAM" id="SSF161219">
    <property type="entry name" value="CHY zinc finger-like"/>
    <property type="match status" value="1"/>
</dbReference>
<dbReference type="EMBL" id="SDMP01000018">
    <property type="protein sequence ID" value="RYQ94624.1"/>
    <property type="molecule type" value="Genomic_DNA"/>
</dbReference>
<dbReference type="InterPro" id="IPR008913">
    <property type="entry name" value="Znf_CHY"/>
</dbReference>
<feature type="transmembrane region" description="Helical" evidence="5">
    <location>
        <begin position="26"/>
        <end position="47"/>
    </location>
</feature>
<proteinExistence type="predicted"/>
<dbReference type="GO" id="GO:0016567">
    <property type="term" value="P:protein ubiquitination"/>
    <property type="evidence" value="ECO:0007669"/>
    <property type="project" value="TreeGrafter"/>
</dbReference>
<dbReference type="Proteomes" id="UP000289738">
    <property type="component" value="Chromosome B08"/>
</dbReference>
<dbReference type="InterPro" id="IPR037274">
    <property type="entry name" value="Znf_CHY_sf"/>
</dbReference>
<reference evidence="7 8" key="1">
    <citation type="submission" date="2019-01" db="EMBL/GenBank/DDBJ databases">
        <title>Sequencing of cultivated peanut Arachis hypogaea provides insights into genome evolution and oil improvement.</title>
        <authorList>
            <person name="Chen X."/>
        </authorList>
    </citation>
    <scope>NUCLEOTIDE SEQUENCE [LARGE SCALE GENOMIC DNA]</scope>
    <source>
        <strain evidence="8">cv. Fuhuasheng</strain>
        <tissue evidence="7">Leaves</tissue>
    </source>
</reference>
<keyword evidence="5" id="KW-0472">Membrane</keyword>
<feature type="transmembrane region" description="Helical" evidence="5">
    <location>
        <begin position="126"/>
        <end position="147"/>
    </location>
</feature>
<evidence type="ECO:0000313" key="8">
    <source>
        <dbReference type="Proteomes" id="UP000289738"/>
    </source>
</evidence>
<dbReference type="GO" id="GO:0006511">
    <property type="term" value="P:ubiquitin-dependent protein catabolic process"/>
    <property type="evidence" value="ECO:0007669"/>
    <property type="project" value="TreeGrafter"/>
</dbReference>
<name>A0A444XY65_ARAHY</name>
<dbReference type="STRING" id="3818.A0A444XY65"/>
<evidence type="ECO:0000256" key="3">
    <source>
        <dbReference type="ARBA" id="ARBA00022833"/>
    </source>
</evidence>
<evidence type="ECO:0000256" key="1">
    <source>
        <dbReference type="ARBA" id="ARBA00022723"/>
    </source>
</evidence>
<feature type="domain" description="CHY-type" evidence="6">
    <location>
        <begin position="40"/>
        <end position="117"/>
    </location>
</feature>
<organism evidence="7 8">
    <name type="scientific">Arachis hypogaea</name>
    <name type="common">Peanut</name>
    <dbReference type="NCBI Taxonomy" id="3818"/>
    <lineage>
        <taxon>Eukaryota</taxon>
        <taxon>Viridiplantae</taxon>
        <taxon>Streptophyta</taxon>
        <taxon>Embryophyta</taxon>
        <taxon>Tracheophyta</taxon>
        <taxon>Spermatophyta</taxon>
        <taxon>Magnoliopsida</taxon>
        <taxon>eudicotyledons</taxon>
        <taxon>Gunneridae</taxon>
        <taxon>Pentapetalae</taxon>
        <taxon>rosids</taxon>
        <taxon>fabids</taxon>
        <taxon>Fabales</taxon>
        <taxon>Fabaceae</taxon>
        <taxon>Papilionoideae</taxon>
        <taxon>50 kb inversion clade</taxon>
        <taxon>dalbergioids sensu lato</taxon>
        <taxon>Dalbergieae</taxon>
        <taxon>Pterocarpus clade</taxon>
        <taxon>Arachis</taxon>
    </lineage>
</organism>
<feature type="transmembrane region" description="Helical" evidence="5">
    <location>
        <begin position="167"/>
        <end position="186"/>
    </location>
</feature>
<dbReference type="GO" id="GO:0061630">
    <property type="term" value="F:ubiquitin protein ligase activity"/>
    <property type="evidence" value="ECO:0007669"/>
    <property type="project" value="TreeGrafter"/>
</dbReference>
<keyword evidence="5" id="KW-0812">Transmembrane</keyword>
<keyword evidence="5" id="KW-1133">Transmembrane helix</keyword>
<keyword evidence="3" id="KW-0862">Zinc</keyword>
<dbReference type="PANTHER" id="PTHR21319:SF53">
    <property type="entry name" value="RING FINGER AND CHY ZINC FINGER DOMAIN-CONTAINING PROTEIN 1"/>
    <property type="match status" value="1"/>
</dbReference>
<evidence type="ECO:0000256" key="5">
    <source>
        <dbReference type="SAM" id="Phobius"/>
    </source>
</evidence>
<evidence type="ECO:0000259" key="6">
    <source>
        <dbReference type="PROSITE" id="PS51266"/>
    </source>
</evidence>
<evidence type="ECO:0000256" key="2">
    <source>
        <dbReference type="ARBA" id="ARBA00022771"/>
    </source>
</evidence>
<keyword evidence="8" id="KW-1185">Reference proteome</keyword>
<gene>
    <name evidence="7" type="ORF">Ahy_B08g089559</name>
</gene>
<sequence>MLATIMYLSEGKVYNLSSMTCERKDIWNTGKISCSLSLHIFVSILLLKHYQRRCRIRAPCCNEIFHCRHCHNEAKDDIRIVPKLRHDIPRHQVKQVICSLCGTEQEPSLSILVLTSADSRFSKTALIVEFVWASTFAGYASFLMTMYLRNNTIAAAVEFAELEDLKIASTATSVVSQLFTFSCFALK</sequence>
<dbReference type="GO" id="GO:0008270">
    <property type="term" value="F:zinc ion binding"/>
    <property type="evidence" value="ECO:0007669"/>
    <property type="project" value="UniProtKB-KW"/>
</dbReference>
<evidence type="ECO:0000256" key="4">
    <source>
        <dbReference type="PROSITE-ProRule" id="PRU00601"/>
    </source>
</evidence>
<comment type="caution">
    <text evidence="7">The sequence shown here is derived from an EMBL/GenBank/DDBJ whole genome shotgun (WGS) entry which is preliminary data.</text>
</comment>
<dbReference type="AlphaFoldDB" id="A0A444XY65"/>
<keyword evidence="1" id="KW-0479">Metal-binding</keyword>
<evidence type="ECO:0000313" key="7">
    <source>
        <dbReference type="EMBL" id="RYQ94624.1"/>
    </source>
</evidence>